<evidence type="ECO:0000256" key="3">
    <source>
        <dbReference type="ARBA" id="ARBA00023002"/>
    </source>
</evidence>
<keyword evidence="6" id="KW-1185">Reference proteome</keyword>
<keyword evidence="3" id="KW-0560">Oxidoreductase</keyword>
<dbReference type="GO" id="GO:0048038">
    <property type="term" value="F:quinone binding"/>
    <property type="evidence" value="ECO:0007669"/>
    <property type="project" value="TreeGrafter"/>
</dbReference>
<accession>A0A4Z0ZB84</accession>
<dbReference type="CDD" id="cd05233">
    <property type="entry name" value="SDR_c"/>
    <property type="match status" value="1"/>
</dbReference>
<feature type="region of interest" description="Disordered" evidence="4">
    <location>
        <begin position="414"/>
        <end position="454"/>
    </location>
</feature>
<dbReference type="InterPro" id="IPR020904">
    <property type="entry name" value="Sc_DH/Rdtase_CS"/>
</dbReference>
<dbReference type="PANTHER" id="PTHR42760:SF127">
    <property type="entry name" value="3-KETOACYL-ACYL CARRIER PROTEIN REDUCTASE-RELATED"/>
    <property type="match status" value="1"/>
</dbReference>
<dbReference type="Gene3D" id="3.40.50.720">
    <property type="entry name" value="NAD(P)-binding Rossmann-like Domain"/>
    <property type="match status" value="1"/>
</dbReference>
<evidence type="ECO:0000313" key="5">
    <source>
        <dbReference type="EMBL" id="TGJ86766.1"/>
    </source>
</evidence>
<dbReference type="FunFam" id="3.40.50.720:FF:000173">
    <property type="entry name" value="3-oxoacyl-[acyl-carrier protein] reductase"/>
    <property type="match status" value="1"/>
</dbReference>
<dbReference type="InterPro" id="IPR036291">
    <property type="entry name" value="NAD(P)-bd_dom_sf"/>
</dbReference>
<name>A0A4Z0ZB84_9PEZI</name>
<dbReference type="STRING" id="37992.A0A4Z0ZB84"/>
<dbReference type="CDD" id="cd04301">
    <property type="entry name" value="NAT_SF"/>
    <property type="match status" value="1"/>
</dbReference>
<proteinExistence type="inferred from homology"/>
<gene>
    <name evidence="5" type="ORF">E0Z10_g1983</name>
</gene>
<dbReference type="SUPFAM" id="SSF51735">
    <property type="entry name" value="NAD(P)-binding Rossmann-fold domains"/>
    <property type="match status" value="1"/>
</dbReference>
<protein>
    <submittedName>
        <fullName evidence="5">Uncharacterized protein</fullName>
    </submittedName>
</protein>
<evidence type="ECO:0000256" key="4">
    <source>
        <dbReference type="SAM" id="MobiDB-lite"/>
    </source>
</evidence>
<evidence type="ECO:0000313" key="6">
    <source>
        <dbReference type="Proteomes" id="UP000297716"/>
    </source>
</evidence>
<sequence>MSPVDNKISGRLALITGASGGIGAAVARTLWAEGSSLALTGFSKFQAVEDLVQELLSKRVHENQKVTAYQLDTGDSAALEKLFQDIKAEHGQDGPDILISNAGYGKRFPGILDVSIDEFDYTININLRASFILAKLTIPHMEAQGWGRIVFVSSIAAIGGGINACHYAASKAGLSGMMRNLAAKHAKSGITVNDVAPAMIGETGMVPDAKFVEGTPGDVNNIPHWLLNGTIYSIEWRLEMILALCLWSSNPVYGHATKRPTQQQAPNTRDYFSELVNHKGIMGTPFITHLEPTRLDGYNPHLRHDKQPSHIPVAFRDAMSVRETVFVDEQRCPLENEHDADDARSCHWVMYASVKMTMEPEERDPETDRVVRPRRSETVTMPIGTLRIVPFPHPPHPPDGAWYVGGVLQPAKDFGGVTGSSSAVNGRTHNGNGKANENNPPSSNSDGTETEPQRHRAFSIVDERRMSAALPFGADRRTDFHDGKEPYVKLGRMAVLSEFRGHKVAIQLWNAAKKWMQENPTYFNPSVKELGMDVMKVGNADEIPKWNGLVCVHAQEAVTKVYERWGFKVDKGMGTFYEEGIPHVGMFQRLEV</sequence>
<dbReference type="PRINTS" id="PR00080">
    <property type="entry name" value="SDRFAMILY"/>
</dbReference>
<feature type="compositionally biased region" description="Polar residues" evidence="4">
    <location>
        <begin position="419"/>
        <end position="447"/>
    </location>
</feature>
<comment type="similarity">
    <text evidence="1">Belongs to the short-chain dehydrogenases/reductases (SDR) family.</text>
</comment>
<dbReference type="InterPro" id="IPR016181">
    <property type="entry name" value="Acyl_CoA_acyltransferase"/>
</dbReference>
<comment type="caution">
    <text evidence="5">The sequence shown here is derived from an EMBL/GenBank/DDBJ whole genome shotgun (WGS) entry which is preliminary data.</text>
</comment>
<evidence type="ECO:0000256" key="1">
    <source>
        <dbReference type="ARBA" id="ARBA00006484"/>
    </source>
</evidence>
<organism evidence="5 6">
    <name type="scientific">Xylaria hypoxylon</name>
    <dbReference type="NCBI Taxonomy" id="37992"/>
    <lineage>
        <taxon>Eukaryota</taxon>
        <taxon>Fungi</taxon>
        <taxon>Dikarya</taxon>
        <taxon>Ascomycota</taxon>
        <taxon>Pezizomycotina</taxon>
        <taxon>Sordariomycetes</taxon>
        <taxon>Xylariomycetidae</taxon>
        <taxon>Xylariales</taxon>
        <taxon>Xylariaceae</taxon>
        <taxon>Xylaria</taxon>
    </lineage>
</organism>
<dbReference type="Gene3D" id="3.40.630.30">
    <property type="match status" value="1"/>
</dbReference>
<dbReference type="EMBL" id="SKBN01000022">
    <property type="protein sequence ID" value="TGJ86766.1"/>
    <property type="molecule type" value="Genomic_DNA"/>
</dbReference>
<dbReference type="GO" id="GO:0006633">
    <property type="term" value="P:fatty acid biosynthetic process"/>
    <property type="evidence" value="ECO:0007669"/>
    <property type="project" value="TreeGrafter"/>
</dbReference>
<dbReference type="PROSITE" id="PS00061">
    <property type="entry name" value="ADH_SHORT"/>
    <property type="match status" value="1"/>
</dbReference>
<evidence type="ECO:0000256" key="2">
    <source>
        <dbReference type="ARBA" id="ARBA00022857"/>
    </source>
</evidence>
<dbReference type="Proteomes" id="UP000297716">
    <property type="component" value="Unassembled WGS sequence"/>
</dbReference>
<keyword evidence="2" id="KW-0521">NADP</keyword>
<reference evidence="5 6" key="1">
    <citation type="submission" date="2019-03" db="EMBL/GenBank/DDBJ databases">
        <title>Draft genome sequence of Xylaria hypoxylon DSM 108379, a ubiquitous saprotrophic-parasitic fungi on hardwood.</title>
        <authorList>
            <person name="Buettner E."/>
            <person name="Leonhardt S."/>
            <person name="Gebauer A.M."/>
            <person name="Liers C."/>
            <person name="Hofrichter M."/>
            <person name="Kellner H."/>
        </authorList>
    </citation>
    <scope>NUCLEOTIDE SEQUENCE [LARGE SCALE GENOMIC DNA]</scope>
    <source>
        <strain evidence="5 6">DSM 108379</strain>
    </source>
</reference>
<dbReference type="PRINTS" id="PR00081">
    <property type="entry name" value="GDHRDH"/>
</dbReference>
<dbReference type="Pfam" id="PF00106">
    <property type="entry name" value="adh_short"/>
    <property type="match status" value="1"/>
</dbReference>
<dbReference type="AlphaFoldDB" id="A0A4Z0ZB84"/>
<dbReference type="InterPro" id="IPR002347">
    <property type="entry name" value="SDR_fam"/>
</dbReference>
<dbReference type="SUPFAM" id="SSF55729">
    <property type="entry name" value="Acyl-CoA N-acyltransferases (Nat)"/>
    <property type="match status" value="2"/>
</dbReference>
<dbReference type="OrthoDB" id="329272at2759"/>
<dbReference type="GO" id="GO:0016616">
    <property type="term" value="F:oxidoreductase activity, acting on the CH-OH group of donors, NAD or NADP as acceptor"/>
    <property type="evidence" value="ECO:0007669"/>
    <property type="project" value="TreeGrafter"/>
</dbReference>
<dbReference type="PANTHER" id="PTHR42760">
    <property type="entry name" value="SHORT-CHAIN DEHYDROGENASES/REDUCTASES FAMILY MEMBER"/>
    <property type="match status" value="1"/>
</dbReference>